<keyword evidence="6" id="KW-1185">Reference proteome</keyword>
<proteinExistence type="predicted"/>
<dbReference type="Gene3D" id="1.10.287.110">
    <property type="entry name" value="DnaJ domain"/>
    <property type="match status" value="1"/>
</dbReference>
<dbReference type="GO" id="GO:0001671">
    <property type="term" value="F:ATPase activator activity"/>
    <property type="evidence" value="ECO:0000318"/>
    <property type="project" value="GO_Central"/>
</dbReference>
<evidence type="ECO:0000256" key="4">
    <source>
        <dbReference type="ARBA" id="ARBA00023136"/>
    </source>
</evidence>
<evidence type="ECO:0000256" key="3">
    <source>
        <dbReference type="ARBA" id="ARBA00023128"/>
    </source>
</evidence>
<name>A0A9R1V8I1_LACSA</name>
<dbReference type="EMBL" id="NBSK02000006">
    <property type="protein sequence ID" value="KAJ0201343.1"/>
    <property type="molecule type" value="Genomic_DNA"/>
</dbReference>
<evidence type="ECO:0000256" key="1">
    <source>
        <dbReference type="ARBA" id="ARBA00004273"/>
    </source>
</evidence>
<keyword evidence="3" id="KW-0496">Mitochondrion</keyword>
<evidence type="ECO:0000313" key="5">
    <source>
        <dbReference type="EMBL" id="KAJ0201343.1"/>
    </source>
</evidence>
<keyword evidence="4" id="KW-0472">Membrane</keyword>
<evidence type="ECO:0000256" key="2">
    <source>
        <dbReference type="ARBA" id="ARBA00022792"/>
    </source>
</evidence>
<accession>A0A9R1V8I1</accession>
<gene>
    <name evidence="5" type="ORF">LSAT_V11C600310590</name>
</gene>
<dbReference type="PANTHER" id="PTHR12763:SF51">
    <property type="entry name" value="MITOCHONDRIAL IMPORT INNER MEMBRANE TRANSLOCASE SUBUNIT TIM14-3"/>
    <property type="match status" value="1"/>
</dbReference>
<dbReference type="InterPro" id="IPR036869">
    <property type="entry name" value="J_dom_sf"/>
</dbReference>
<sequence>MMLKHPQVTPLMIGVAAVVVTAATYACASRFKARSVSPISRKFYKGGFKPQMTRREAALILGVRISRWSVFFVAKVVMFYYGGRGGGFPPRWGEDECGMDKKYNDREWCGNLKMVVQLRLVATSFGSGGRRGSITTDKVTEAHRRVMVANHPDIGGSHYLASKINEAKYKLIRKPNNTDSVFSYDLTVDSDSD</sequence>
<keyword evidence="2" id="KW-0999">Mitochondrion inner membrane</keyword>
<reference evidence="5 6" key="1">
    <citation type="journal article" date="2017" name="Nat. Commun.">
        <title>Genome assembly with in vitro proximity ligation data and whole-genome triplication in lettuce.</title>
        <authorList>
            <person name="Reyes-Chin-Wo S."/>
            <person name="Wang Z."/>
            <person name="Yang X."/>
            <person name="Kozik A."/>
            <person name="Arikit S."/>
            <person name="Song C."/>
            <person name="Xia L."/>
            <person name="Froenicke L."/>
            <person name="Lavelle D.O."/>
            <person name="Truco M.J."/>
            <person name="Xia R."/>
            <person name="Zhu S."/>
            <person name="Xu C."/>
            <person name="Xu H."/>
            <person name="Xu X."/>
            <person name="Cox K."/>
            <person name="Korf I."/>
            <person name="Meyers B.C."/>
            <person name="Michelmore R.W."/>
        </authorList>
    </citation>
    <scope>NUCLEOTIDE SEQUENCE [LARGE SCALE GENOMIC DNA]</scope>
    <source>
        <strain evidence="6">cv. Salinas</strain>
        <tissue evidence="5">Seedlings</tissue>
    </source>
</reference>
<dbReference type="PROSITE" id="PS51257">
    <property type="entry name" value="PROKAR_LIPOPROTEIN"/>
    <property type="match status" value="1"/>
</dbReference>
<dbReference type="GO" id="GO:0001405">
    <property type="term" value="C:PAM complex, Tim23 associated import motor"/>
    <property type="evidence" value="ECO:0000318"/>
    <property type="project" value="GO_Central"/>
</dbReference>
<evidence type="ECO:0008006" key="7">
    <source>
        <dbReference type="Google" id="ProtNLM"/>
    </source>
</evidence>
<evidence type="ECO:0000313" key="6">
    <source>
        <dbReference type="Proteomes" id="UP000235145"/>
    </source>
</evidence>
<dbReference type="AlphaFoldDB" id="A0A9R1V8I1"/>
<dbReference type="Proteomes" id="UP000235145">
    <property type="component" value="Unassembled WGS sequence"/>
</dbReference>
<organism evidence="5 6">
    <name type="scientific">Lactuca sativa</name>
    <name type="common">Garden lettuce</name>
    <dbReference type="NCBI Taxonomy" id="4236"/>
    <lineage>
        <taxon>Eukaryota</taxon>
        <taxon>Viridiplantae</taxon>
        <taxon>Streptophyta</taxon>
        <taxon>Embryophyta</taxon>
        <taxon>Tracheophyta</taxon>
        <taxon>Spermatophyta</taxon>
        <taxon>Magnoliopsida</taxon>
        <taxon>eudicotyledons</taxon>
        <taxon>Gunneridae</taxon>
        <taxon>Pentapetalae</taxon>
        <taxon>asterids</taxon>
        <taxon>campanulids</taxon>
        <taxon>Asterales</taxon>
        <taxon>Asteraceae</taxon>
        <taxon>Cichorioideae</taxon>
        <taxon>Cichorieae</taxon>
        <taxon>Lactucinae</taxon>
        <taxon>Lactuca</taxon>
    </lineage>
</organism>
<protein>
    <recommendedName>
        <fullName evidence="7">J domain-containing protein</fullName>
    </recommendedName>
</protein>
<dbReference type="GO" id="GO:0030150">
    <property type="term" value="P:protein import into mitochondrial matrix"/>
    <property type="evidence" value="ECO:0000318"/>
    <property type="project" value="GO_Central"/>
</dbReference>
<dbReference type="SUPFAM" id="SSF46565">
    <property type="entry name" value="Chaperone J-domain"/>
    <property type="match status" value="1"/>
</dbReference>
<dbReference type="PANTHER" id="PTHR12763">
    <property type="match status" value="1"/>
</dbReference>
<comment type="caution">
    <text evidence="5">The sequence shown here is derived from an EMBL/GenBank/DDBJ whole genome shotgun (WGS) entry which is preliminary data.</text>
</comment>
<comment type="subcellular location">
    <subcellularLocation>
        <location evidence="1">Mitochondrion inner membrane</location>
    </subcellularLocation>
</comment>